<gene>
    <name evidence="2" type="ORF">BKM31_37715</name>
</gene>
<accession>A0A1V0A8D6</accession>
<dbReference type="Proteomes" id="UP000190797">
    <property type="component" value="Chromosome"/>
</dbReference>
<evidence type="ECO:0000256" key="1">
    <source>
        <dbReference type="SAM" id="Phobius"/>
    </source>
</evidence>
<sequence length="179" mass="19256">MSRWRYLRWWAAAFAAGLLSFLSLWLPGWFEGDGAVGCAGYGPLPSGLAALWSEVETIWLDLRQHVETTYGWFLPNGLPMAAVLVSGAAASRPGRRLATLAGLVAALLVTAVALHWALMAFSYFLLADCTGWEARLLPWMGWRLLMAAGYACTTVLLLAGVHARRAAPAQARLQAGPGA</sequence>
<feature type="transmembrane region" description="Helical" evidence="1">
    <location>
        <begin position="144"/>
        <end position="163"/>
    </location>
</feature>
<dbReference type="RefSeq" id="WP_080042706.1">
    <property type="nucleotide sequence ID" value="NZ_CP017717.1"/>
</dbReference>
<dbReference type="EMBL" id="CP017717">
    <property type="protein sequence ID" value="AQZ66422.1"/>
    <property type="molecule type" value="Genomic_DNA"/>
</dbReference>
<feature type="transmembrane region" description="Helical" evidence="1">
    <location>
        <begin position="70"/>
        <end position="90"/>
    </location>
</feature>
<reference evidence="3" key="1">
    <citation type="journal article" date="2017" name="Med. Chem. Commun.">
        <title>Nonomuraea sp. ATCC 55076 harbours the largest actinomycete chromosome to date and the kistamicin biosynthetic gene cluster.</title>
        <authorList>
            <person name="Nazari B."/>
            <person name="Forneris C.C."/>
            <person name="Gibson M.I."/>
            <person name="Moon K."/>
            <person name="Schramma K.R."/>
            <person name="Seyedsayamdost M.R."/>
        </authorList>
    </citation>
    <scope>NUCLEOTIDE SEQUENCE [LARGE SCALE GENOMIC DNA]</scope>
    <source>
        <strain evidence="3">ATCC 55076</strain>
    </source>
</reference>
<keyword evidence="1" id="KW-1133">Transmembrane helix</keyword>
<evidence type="ECO:0000313" key="2">
    <source>
        <dbReference type="EMBL" id="AQZ66422.1"/>
    </source>
</evidence>
<name>A0A1V0A8D6_9ACTN</name>
<organism evidence="2 3">
    <name type="scientific">[Actinomadura] parvosata subsp. kistnae</name>
    <dbReference type="NCBI Taxonomy" id="1909395"/>
    <lineage>
        <taxon>Bacteria</taxon>
        <taxon>Bacillati</taxon>
        <taxon>Actinomycetota</taxon>
        <taxon>Actinomycetes</taxon>
        <taxon>Streptosporangiales</taxon>
        <taxon>Streptosporangiaceae</taxon>
        <taxon>Nonomuraea</taxon>
    </lineage>
</organism>
<dbReference type="OrthoDB" id="3539829at2"/>
<keyword evidence="1" id="KW-0472">Membrane</keyword>
<keyword evidence="3" id="KW-1185">Reference proteome</keyword>
<dbReference type="KEGG" id="noa:BKM31_37715"/>
<evidence type="ECO:0000313" key="3">
    <source>
        <dbReference type="Proteomes" id="UP000190797"/>
    </source>
</evidence>
<feature type="transmembrane region" description="Helical" evidence="1">
    <location>
        <begin position="97"/>
        <end position="124"/>
    </location>
</feature>
<keyword evidence="1" id="KW-0812">Transmembrane</keyword>
<proteinExistence type="predicted"/>
<dbReference type="AlphaFoldDB" id="A0A1V0A8D6"/>
<protein>
    <submittedName>
        <fullName evidence="2">Uncharacterized protein</fullName>
    </submittedName>
</protein>
<feature type="transmembrane region" description="Helical" evidence="1">
    <location>
        <begin position="7"/>
        <end position="26"/>
    </location>
</feature>